<evidence type="ECO:0000256" key="1">
    <source>
        <dbReference type="PROSITE-ProRule" id="PRU00339"/>
    </source>
</evidence>
<dbReference type="InterPro" id="IPR019734">
    <property type="entry name" value="TPR_rpt"/>
</dbReference>
<feature type="compositionally biased region" description="Pro residues" evidence="2">
    <location>
        <begin position="44"/>
        <end position="56"/>
    </location>
</feature>
<feature type="region of interest" description="Disordered" evidence="2">
    <location>
        <begin position="33"/>
        <end position="56"/>
    </location>
</feature>
<dbReference type="InterPro" id="IPR023346">
    <property type="entry name" value="Lysozyme-like_dom_sf"/>
</dbReference>
<sequence>MNNVFKIILGALLLIILAACSSPMAQSPAKNTLPPFPTVVEPQTPQPSPTATRLPPPELLVGEGDYALLAGDFQSAIRIFQEALNNSEDDEVTALAHFGLGRAYFNQGEISIALTHFRQAAQTGETTTAARAQFMLGQIYTRLERYQEALDAYQSYLDVRPGLIDAHVHELRGDLFTTLGNYSAAIECYQQAFLSDPSGGTDTQAIKIARAYQANGETEIALSLYKDLYSGDSNDYTKAQMALLIGRIFLSQNNDDQAYAIFQESIHNFPFAYDAYSALVTLVEADITVNEFDRGLVNHNMGNHLLAVEAFDRYLAEAPEFLADAALYYKGLSMRALGEGENQQAAIALWQELIESHPTSSYYVDAWQSIEYTLWAYLGDHQAAAQVSLDFVAQRPEAAEAPDFLFRAGRSYERADMLSEAAETWARVAAEYPESDLTFQATYFAGISLVRLGLWEEAQALFSRAMVLTGEPSELAAAHLWIGKCQQAQGNISAALDSWKIAQTTNPFGHYSIRAEDLLIGREPFSTPTRYELDPDLTPFLPEAESWLRETFGIAPEINLESPGMLAYDPRFQRGLEYWSLGDYAAGKVEFDAIRLEYTEDPAQTFRLIPALVEIGLYRSALVASTQLLRLAGLQRGDALQAPEYFSRVRFGAYFLEWVQSAAQSEGLSPLLLLSVIRQESAFEGFILSGAGARGLMQIMPATGAQLAANLSWPEDYTVDDLDRPNISIFFGANYLRQQYQLFDEDPFAMLAAYNGGPGNTIIWKNLTPFDDPDLFLEIVRIEETRNYIRLINEIHYIYGWLYGEPEER</sequence>
<feature type="repeat" description="TPR" evidence="1">
    <location>
        <begin position="130"/>
        <end position="163"/>
    </location>
</feature>
<feature type="signal peptide" evidence="3">
    <location>
        <begin position="1"/>
        <end position="25"/>
    </location>
</feature>
<accession>A0A1Y6K7G9</accession>
<dbReference type="InterPro" id="IPR008258">
    <property type="entry name" value="Transglycosylase_SLT_dom_1"/>
</dbReference>
<keyword evidence="6" id="KW-1185">Reference proteome</keyword>
<dbReference type="Pfam" id="PF13174">
    <property type="entry name" value="TPR_6"/>
    <property type="match status" value="2"/>
</dbReference>
<dbReference type="Proteomes" id="UP000195514">
    <property type="component" value="Chromosome I"/>
</dbReference>
<dbReference type="Pfam" id="PF01464">
    <property type="entry name" value="SLT"/>
    <property type="match status" value="1"/>
</dbReference>
<evidence type="ECO:0000313" key="5">
    <source>
        <dbReference type="EMBL" id="SMX54787.1"/>
    </source>
</evidence>
<feature type="chain" id="PRO_5011989166" description="Transglycosylase SLT domain-containing protein" evidence="3">
    <location>
        <begin position="26"/>
        <end position="809"/>
    </location>
</feature>
<protein>
    <recommendedName>
        <fullName evidence="4">Transglycosylase SLT domain-containing protein</fullName>
    </recommendedName>
</protein>
<dbReference type="PANTHER" id="PTHR37423:SF2">
    <property type="entry name" value="MEMBRANE-BOUND LYTIC MUREIN TRANSGLYCOSYLASE C"/>
    <property type="match status" value="1"/>
</dbReference>
<evidence type="ECO:0000256" key="2">
    <source>
        <dbReference type="SAM" id="MobiDB-lite"/>
    </source>
</evidence>
<evidence type="ECO:0000256" key="3">
    <source>
        <dbReference type="SAM" id="SignalP"/>
    </source>
</evidence>
<dbReference type="InterPro" id="IPR011990">
    <property type="entry name" value="TPR-like_helical_dom_sf"/>
</dbReference>
<dbReference type="AlphaFoldDB" id="A0A1Y6K7G9"/>
<evidence type="ECO:0000259" key="4">
    <source>
        <dbReference type="Pfam" id="PF01464"/>
    </source>
</evidence>
<dbReference type="SUPFAM" id="SSF48452">
    <property type="entry name" value="TPR-like"/>
    <property type="match status" value="3"/>
</dbReference>
<dbReference type="KEGG" id="abat:CFX1CAM_1722"/>
<dbReference type="SMART" id="SM00028">
    <property type="entry name" value="TPR"/>
    <property type="match status" value="9"/>
</dbReference>
<gene>
    <name evidence="5" type="ORF">CFX1CAM_1722</name>
</gene>
<organism evidence="5 6">
    <name type="scientific">Candidatus Brevifilum fermentans</name>
    <dbReference type="NCBI Taxonomy" id="1986204"/>
    <lineage>
        <taxon>Bacteria</taxon>
        <taxon>Bacillati</taxon>
        <taxon>Chloroflexota</taxon>
        <taxon>Anaerolineae</taxon>
        <taxon>Anaerolineales</taxon>
        <taxon>Anaerolineaceae</taxon>
        <taxon>Candidatus Brevifilum</taxon>
    </lineage>
</organism>
<dbReference type="RefSeq" id="WP_087862602.1">
    <property type="nucleotide sequence ID" value="NZ_LT859958.1"/>
</dbReference>
<dbReference type="Pfam" id="PF13432">
    <property type="entry name" value="TPR_16"/>
    <property type="match status" value="2"/>
</dbReference>
<feature type="repeat" description="TPR" evidence="1">
    <location>
        <begin position="166"/>
        <end position="199"/>
    </location>
</feature>
<reference evidence="6" key="1">
    <citation type="submission" date="2017-05" db="EMBL/GenBank/DDBJ databases">
        <authorList>
            <person name="Kirkegaard R."/>
            <person name="Mcilroy J S."/>
        </authorList>
    </citation>
    <scope>NUCLEOTIDE SEQUENCE [LARGE SCALE GENOMIC DNA]</scope>
</reference>
<dbReference type="OrthoDB" id="9815002at2"/>
<dbReference type="PROSITE" id="PS50293">
    <property type="entry name" value="TPR_REGION"/>
    <property type="match status" value="1"/>
</dbReference>
<feature type="repeat" description="TPR" evidence="1">
    <location>
        <begin position="94"/>
        <end position="127"/>
    </location>
</feature>
<dbReference type="EMBL" id="LT859958">
    <property type="protein sequence ID" value="SMX54787.1"/>
    <property type="molecule type" value="Genomic_DNA"/>
</dbReference>
<keyword evidence="1" id="KW-0802">TPR repeat</keyword>
<dbReference type="CDD" id="cd13401">
    <property type="entry name" value="Slt70-like"/>
    <property type="match status" value="1"/>
</dbReference>
<dbReference type="SUPFAM" id="SSF53955">
    <property type="entry name" value="Lysozyme-like"/>
    <property type="match status" value="1"/>
</dbReference>
<keyword evidence="3" id="KW-0732">Signal</keyword>
<dbReference type="Pfam" id="PF13181">
    <property type="entry name" value="TPR_8"/>
    <property type="match status" value="1"/>
</dbReference>
<dbReference type="PROSITE" id="PS51257">
    <property type="entry name" value="PROKAR_LIPOPROTEIN"/>
    <property type="match status" value="1"/>
</dbReference>
<dbReference type="PANTHER" id="PTHR37423">
    <property type="entry name" value="SOLUBLE LYTIC MUREIN TRANSGLYCOSYLASE-RELATED"/>
    <property type="match status" value="1"/>
</dbReference>
<dbReference type="Gene3D" id="1.10.530.10">
    <property type="match status" value="1"/>
</dbReference>
<proteinExistence type="predicted"/>
<dbReference type="Gene3D" id="1.25.40.10">
    <property type="entry name" value="Tetratricopeptide repeat domain"/>
    <property type="match status" value="3"/>
</dbReference>
<feature type="repeat" description="TPR" evidence="1">
    <location>
        <begin position="57"/>
        <end position="90"/>
    </location>
</feature>
<name>A0A1Y6K7G9_9CHLR</name>
<dbReference type="PROSITE" id="PS50005">
    <property type="entry name" value="TPR"/>
    <property type="match status" value="4"/>
</dbReference>
<evidence type="ECO:0000313" key="6">
    <source>
        <dbReference type="Proteomes" id="UP000195514"/>
    </source>
</evidence>
<feature type="domain" description="Transglycosylase SLT" evidence="4">
    <location>
        <begin position="659"/>
        <end position="768"/>
    </location>
</feature>